<feature type="domain" description="RNase H type-1" evidence="1">
    <location>
        <begin position="45"/>
        <end position="153"/>
    </location>
</feature>
<dbReference type="InterPro" id="IPR053151">
    <property type="entry name" value="RNase_H-like"/>
</dbReference>
<reference evidence="3" key="2">
    <citation type="submission" date="2025-08" db="UniProtKB">
        <authorList>
            <consortium name="RefSeq"/>
        </authorList>
    </citation>
    <scope>IDENTIFICATION</scope>
</reference>
<proteinExistence type="predicted"/>
<gene>
    <name evidence="3" type="primary">LOC107892549</name>
</gene>
<reference evidence="2" key="1">
    <citation type="journal article" date="2020" name="Nat. Genet.">
        <title>Genomic diversifications of five Gossypium allopolyploid species and their impact on cotton improvement.</title>
        <authorList>
            <person name="Chen Z.J."/>
            <person name="Sreedasyam A."/>
            <person name="Ando A."/>
            <person name="Song Q."/>
            <person name="De Santiago L.M."/>
            <person name="Hulse-Kemp A.M."/>
            <person name="Ding M."/>
            <person name="Ye W."/>
            <person name="Kirkbride R.C."/>
            <person name="Jenkins J."/>
            <person name="Plott C."/>
            <person name="Lovell J."/>
            <person name="Lin Y.M."/>
            <person name="Vaughn R."/>
            <person name="Liu B."/>
            <person name="Simpson S."/>
            <person name="Scheffler B.E."/>
            <person name="Wen L."/>
            <person name="Saski C.A."/>
            <person name="Grover C.E."/>
            <person name="Hu G."/>
            <person name="Conover J.L."/>
            <person name="Carlson J.W."/>
            <person name="Shu S."/>
            <person name="Boston L.B."/>
            <person name="Williams M."/>
            <person name="Peterson D.G."/>
            <person name="McGee K."/>
            <person name="Jones D.C."/>
            <person name="Wendel J.F."/>
            <person name="Stelly D.M."/>
            <person name="Grimwood J."/>
            <person name="Schmutz J."/>
        </authorList>
    </citation>
    <scope>NUCLEOTIDE SEQUENCE [LARGE SCALE GENOMIC DNA]</scope>
    <source>
        <strain evidence="2">cv. TM-1</strain>
    </source>
</reference>
<protein>
    <recommendedName>
        <fullName evidence="1">RNase H type-1 domain-containing protein</fullName>
    </recommendedName>
</protein>
<dbReference type="GO" id="GO:0003676">
    <property type="term" value="F:nucleic acid binding"/>
    <property type="evidence" value="ECO:0007669"/>
    <property type="project" value="InterPro"/>
</dbReference>
<keyword evidence="2" id="KW-1185">Reference proteome</keyword>
<accession>A0A1U8I4G6</accession>
<dbReference type="InterPro" id="IPR036397">
    <property type="entry name" value="RNaseH_sf"/>
</dbReference>
<dbReference type="PaxDb" id="3635-A0A1U8I4G6"/>
<dbReference type="InterPro" id="IPR002156">
    <property type="entry name" value="RNaseH_domain"/>
</dbReference>
<dbReference type="SMR" id="A0A1U8I4G6"/>
<evidence type="ECO:0000313" key="2">
    <source>
        <dbReference type="Proteomes" id="UP000818029"/>
    </source>
</evidence>
<organism evidence="2 3">
    <name type="scientific">Gossypium hirsutum</name>
    <name type="common">Upland cotton</name>
    <name type="synonym">Gossypium mexicanum</name>
    <dbReference type="NCBI Taxonomy" id="3635"/>
    <lineage>
        <taxon>Eukaryota</taxon>
        <taxon>Viridiplantae</taxon>
        <taxon>Streptophyta</taxon>
        <taxon>Embryophyta</taxon>
        <taxon>Tracheophyta</taxon>
        <taxon>Spermatophyta</taxon>
        <taxon>Magnoliopsida</taxon>
        <taxon>eudicotyledons</taxon>
        <taxon>Gunneridae</taxon>
        <taxon>Pentapetalae</taxon>
        <taxon>rosids</taxon>
        <taxon>malvids</taxon>
        <taxon>Malvales</taxon>
        <taxon>Malvaceae</taxon>
        <taxon>Malvoideae</taxon>
        <taxon>Gossypium</taxon>
    </lineage>
</organism>
<dbReference type="PANTHER" id="PTHR47723">
    <property type="entry name" value="OS05G0353850 PROTEIN"/>
    <property type="match status" value="1"/>
</dbReference>
<dbReference type="Gene3D" id="3.30.420.10">
    <property type="entry name" value="Ribonuclease H-like superfamily/Ribonuclease H"/>
    <property type="match status" value="1"/>
</dbReference>
<dbReference type="GO" id="GO:0004523">
    <property type="term" value="F:RNA-DNA hybrid ribonuclease activity"/>
    <property type="evidence" value="ECO:0007669"/>
    <property type="project" value="InterPro"/>
</dbReference>
<evidence type="ECO:0000313" key="3">
    <source>
        <dbReference type="RefSeq" id="XP_016673107.1"/>
    </source>
</evidence>
<dbReference type="Proteomes" id="UP000818029">
    <property type="component" value="Chromosome D09"/>
</dbReference>
<dbReference type="CDD" id="cd06222">
    <property type="entry name" value="RNase_H_like"/>
    <property type="match status" value="1"/>
</dbReference>
<dbReference type="SUPFAM" id="SSF53098">
    <property type="entry name" value="Ribonuclease H-like"/>
    <property type="match status" value="1"/>
</dbReference>
<name>A0A1U8I4G6_GOSHI</name>
<dbReference type="AlphaFoldDB" id="A0A1U8I4G6"/>
<evidence type="ECO:0000259" key="1">
    <source>
        <dbReference type="Pfam" id="PF13456"/>
    </source>
</evidence>
<dbReference type="OrthoDB" id="955670at2759"/>
<dbReference type="InterPro" id="IPR044730">
    <property type="entry name" value="RNase_H-like_dom_plant"/>
</dbReference>
<dbReference type="RefSeq" id="XP_016673107.1">
    <property type="nucleotide sequence ID" value="XM_016817618.1"/>
</dbReference>
<dbReference type="KEGG" id="ghi:107892549"/>
<dbReference type="Pfam" id="PF13456">
    <property type="entry name" value="RVT_3"/>
    <property type="match status" value="1"/>
</dbReference>
<dbReference type="InterPro" id="IPR012337">
    <property type="entry name" value="RNaseH-like_sf"/>
</dbReference>
<sequence length="156" mass="17673">MQDVLDAGLAWARDYDTSRSLVLQLSPMVTMSRWSPLESRWFKLNTDGAISLTNQQAAIGVVFRDADANWICDFSMRMGKDNIFKVEGRAVLEGSHVAWGRGLRQVEVECDNALLVESLLVGGYVNSKMVKLRLIRGILNREWKVRIRHVPRSHGC</sequence>
<dbReference type="GeneID" id="107892549"/>
<dbReference type="PANTHER" id="PTHR47723:SF24">
    <property type="entry name" value="RNASE H TYPE-1 DOMAIN-CONTAINING PROTEIN"/>
    <property type="match status" value="1"/>
</dbReference>